<sequence length="315" mass="33089">MTRGDEALEAAGWYEGRDVGDRALSAVLGSVALAGPAADATAWAVFPAAERALRTFHGLRLPPVGPGRDEAPTGCVIDPLEARHARPSLLRLAETTGSRMFPLGRTDADALLAVDEEGRLFSVGHGEQWQLGDTVRQGLTALTEGRAPHRMAARRWSWTVSSAVDGNPLVNAVRTALVAVYVLHHRQMFSARGLRLTVTPLRGIGPVALDRTVRLPGGRLEESATPLVTAMEALIEAAEVTTEGAELKVAVSAPPKTVGPPASVSCAVRTGHLAREPAMVELSLSAGAGASVGRVRAAVRACSQDLARHARRPSA</sequence>
<reference evidence="1 2" key="1">
    <citation type="submission" date="2011-01" db="EMBL/GenBank/DDBJ databases">
        <title>Complete sequence of chromosome of Streptomyces flavogriseus ATCC 33331.</title>
        <authorList>
            <consortium name="US DOE Joint Genome Institute"/>
            <person name="Lucas S."/>
            <person name="Copeland A."/>
            <person name="Lapidus A."/>
            <person name="Cheng J.-F."/>
            <person name="Goodwin L."/>
            <person name="Pitluck S."/>
            <person name="Davenport K."/>
            <person name="Detter J.C."/>
            <person name="Han C."/>
            <person name="Tapia R."/>
            <person name="Land M."/>
            <person name="Hauser L."/>
            <person name="Kyrpides N."/>
            <person name="Ivanova N."/>
            <person name="Ovchinnikova G."/>
            <person name="Pagani I."/>
            <person name="Brumm P."/>
            <person name="Mead D."/>
            <person name="Woyke T."/>
        </authorList>
    </citation>
    <scope>NUCLEOTIDE SEQUENCE [LARGE SCALE GENOMIC DNA]</scope>
    <source>
        <strain evidence="2">ATCC 33331 / IAF-45CD</strain>
    </source>
</reference>
<dbReference type="Pfam" id="PF14433">
    <property type="entry name" value="SUKH-3"/>
    <property type="match status" value="1"/>
</dbReference>
<evidence type="ECO:0000313" key="2">
    <source>
        <dbReference type="Proteomes" id="UP000002066"/>
    </source>
</evidence>
<dbReference type="Proteomes" id="UP000002066">
    <property type="component" value="Chromosome"/>
</dbReference>
<accession>A0A8D3WDJ0</accession>
<dbReference type="OrthoDB" id="4330410at2"/>
<organism evidence="1 2">
    <name type="scientific">Streptomyces pratensis (strain ATCC 33331 / IAF-45CD)</name>
    <dbReference type="NCBI Taxonomy" id="591167"/>
    <lineage>
        <taxon>Bacteria</taxon>
        <taxon>Bacillati</taxon>
        <taxon>Actinomycetota</taxon>
        <taxon>Actinomycetes</taxon>
        <taxon>Kitasatosporales</taxon>
        <taxon>Streptomycetaceae</taxon>
        <taxon>Streptomyces</taxon>
    </lineage>
</organism>
<dbReference type="InterPro" id="IPR025850">
    <property type="entry name" value="SUKH-3"/>
</dbReference>
<gene>
    <name evidence="1" type="ordered locus">Sfla_1331</name>
</gene>
<proteinExistence type="predicted"/>
<evidence type="ECO:0000313" key="1">
    <source>
        <dbReference type="EMBL" id="ADW02773.1"/>
    </source>
</evidence>
<protein>
    <recommendedName>
        <fullName evidence="3">SUKH-3 immunity protein of toxin-antitoxin system</fullName>
    </recommendedName>
</protein>
<dbReference type="AlphaFoldDB" id="A0A8D3WDJ0"/>
<evidence type="ECO:0008006" key="3">
    <source>
        <dbReference type="Google" id="ProtNLM"/>
    </source>
</evidence>
<dbReference type="KEGG" id="sfa:Sfla_1331"/>
<name>A0A8D3WDJ0_STRFA</name>
<dbReference type="EMBL" id="CP002475">
    <property type="protein sequence ID" value="ADW02773.1"/>
    <property type="molecule type" value="Genomic_DNA"/>
</dbReference>